<proteinExistence type="predicted"/>
<accession>A0A0U5AVY0</accession>
<dbReference type="GO" id="GO:0030246">
    <property type="term" value="F:carbohydrate binding"/>
    <property type="evidence" value="ECO:0007669"/>
    <property type="project" value="InterPro"/>
</dbReference>
<keyword evidence="1" id="KW-0624">Polysaccharide degradation</keyword>
<organism evidence="1 2">
    <name type="scientific">Aneurinibacillus soli</name>
    <dbReference type="NCBI Taxonomy" id="1500254"/>
    <lineage>
        <taxon>Bacteria</taxon>
        <taxon>Bacillati</taxon>
        <taxon>Bacillota</taxon>
        <taxon>Bacilli</taxon>
        <taxon>Bacillales</taxon>
        <taxon>Paenibacillaceae</taxon>
        <taxon>Aneurinibacillus group</taxon>
        <taxon>Aneurinibacillus</taxon>
    </lineage>
</organism>
<dbReference type="InterPro" id="IPR051465">
    <property type="entry name" value="Cell_Envelope_Struct_Comp"/>
</dbReference>
<dbReference type="EMBL" id="AP017312">
    <property type="protein sequence ID" value="BAU27893.1"/>
    <property type="molecule type" value="Genomic_DNA"/>
</dbReference>
<evidence type="ECO:0000313" key="1">
    <source>
        <dbReference type="EMBL" id="BAU27893.1"/>
    </source>
</evidence>
<keyword evidence="1" id="KW-0119">Carbohydrate metabolism</keyword>
<dbReference type="InterPro" id="IPR001119">
    <property type="entry name" value="SLH_dom"/>
</dbReference>
<dbReference type="OrthoDB" id="174569at2"/>
<dbReference type="RefSeq" id="WP_096465588.1">
    <property type="nucleotide sequence ID" value="NZ_AP017312.1"/>
</dbReference>
<protein>
    <submittedName>
        <fullName evidence="1">Endo-1,4-beta-xylanase A</fullName>
        <ecNumber evidence="1">3.2.1.8</ecNumber>
    </submittedName>
</protein>
<dbReference type="EC" id="3.2.1.8" evidence="1"/>
<dbReference type="Gene3D" id="2.60.40.1120">
    <property type="entry name" value="Carboxypeptidase-like, regulatory domain"/>
    <property type="match status" value="1"/>
</dbReference>
<keyword evidence="2" id="KW-1185">Reference proteome</keyword>
<gene>
    <name evidence="1" type="primary">xynA1_6</name>
    <name evidence="1" type="ORF">CB4_02067</name>
</gene>
<dbReference type="SUPFAM" id="SSF49464">
    <property type="entry name" value="Carboxypeptidase regulatory domain-like"/>
    <property type="match status" value="1"/>
</dbReference>
<dbReference type="Pfam" id="PF00395">
    <property type="entry name" value="SLH"/>
    <property type="match status" value="3"/>
</dbReference>
<dbReference type="AlphaFoldDB" id="A0A0U5AVY0"/>
<evidence type="ECO:0000313" key="2">
    <source>
        <dbReference type="Proteomes" id="UP000217696"/>
    </source>
</evidence>
<keyword evidence="1" id="KW-0378">Hydrolase</keyword>
<dbReference type="Proteomes" id="UP000217696">
    <property type="component" value="Chromosome"/>
</dbReference>
<dbReference type="KEGG" id="asoc:CB4_02067"/>
<dbReference type="PANTHER" id="PTHR43308:SF5">
    <property type="entry name" value="S-LAYER PROTEIN _ PEPTIDOGLYCAN ENDO-BETA-N-ACETYLGLUCOSAMINIDASE"/>
    <property type="match status" value="1"/>
</dbReference>
<dbReference type="InterPro" id="IPR013784">
    <property type="entry name" value="Carb-bd-like_fold"/>
</dbReference>
<keyword evidence="1" id="KW-0326">Glycosidase</keyword>
<dbReference type="GO" id="GO:0031176">
    <property type="term" value="F:endo-1,4-beta-xylanase activity"/>
    <property type="evidence" value="ECO:0007669"/>
    <property type="project" value="UniProtKB-EC"/>
</dbReference>
<dbReference type="SUPFAM" id="SSF49452">
    <property type="entry name" value="Starch-binding domain-like"/>
    <property type="match status" value="1"/>
</dbReference>
<dbReference type="InterPro" id="IPR008969">
    <property type="entry name" value="CarboxyPept-like_regulatory"/>
</dbReference>
<dbReference type="GO" id="GO:0045493">
    <property type="term" value="P:xylan catabolic process"/>
    <property type="evidence" value="ECO:0007669"/>
    <property type="project" value="UniProtKB-KW"/>
</dbReference>
<dbReference type="PROSITE" id="PS51272">
    <property type="entry name" value="SLH"/>
    <property type="match status" value="3"/>
</dbReference>
<name>A0A0U5AVY0_9BACL</name>
<dbReference type="PANTHER" id="PTHR43308">
    <property type="entry name" value="OUTER MEMBRANE PROTEIN ALPHA-RELATED"/>
    <property type="match status" value="1"/>
</dbReference>
<reference evidence="1 2" key="1">
    <citation type="submission" date="2015-12" db="EMBL/GenBank/DDBJ databases">
        <title>Genome sequence of Aneurinibacillus soli.</title>
        <authorList>
            <person name="Lee J.S."/>
            <person name="Lee K.C."/>
            <person name="Kim K.K."/>
            <person name="Lee B.W."/>
        </authorList>
    </citation>
    <scope>NUCLEOTIDE SEQUENCE [LARGE SCALE GENOMIC DNA]</scope>
    <source>
        <strain evidence="1 2">CB4</strain>
    </source>
</reference>
<sequence>MRKKSASLLLAACLATSLAAPVSAARFSDTNVPWMKDAIDNMASIGAVTGYSDGTFKPTRRITRAEFITMVNKTFNLTDASFQSTFSDVSTSSWYYQQVSLAKTSGYVSGYPGNTFLPNRLVTRGEAAAMLGKLLGFSSSGSTSSSFLDASAIPSWARTSVSSLSAKGIMNGYNDRTFKPNNYITRAEAAVLLNKARSFSPVSPVQQPTTVQSGIYGAITLDGKAVPYVSVKAFKPNTYDIERESSVNSNGKYTLDLTSGTYNLIVGKDSYIGYATGVTGKANQATEANLSMTRGVRLYGKLLDKDAYPMRDTKVAFTTGDLAFTGRTDSSGYYSIIVLPNRTYTLRALDPSSTSGAYKDIQTGISSGSYDKTLSTIGMDLPKPTVSATDSTQLLSYKEVSVTLSGTTNPDNFRVYVEGERLYYSTSKKKFVGVIKTTLAADKMTVSIEGN</sequence>
<keyword evidence="1" id="KW-0858">Xylan degradation</keyword>